<dbReference type="PANTHER" id="PTHR13350">
    <property type="entry name" value="INTEGRATOR COMPLEX SUBUNIT 8"/>
    <property type="match status" value="1"/>
</dbReference>
<dbReference type="InterPro" id="IPR038751">
    <property type="entry name" value="INTS8"/>
</dbReference>
<accession>A0AAD5MSF9</accession>
<gene>
    <name evidence="1" type="ORF">KIN20_023717</name>
</gene>
<dbReference type="AlphaFoldDB" id="A0AAD5MSF9"/>
<evidence type="ECO:0000313" key="2">
    <source>
        <dbReference type="Proteomes" id="UP001196413"/>
    </source>
</evidence>
<dbReference type="Proteomes" id="UP001196413">
    <property type="component" value="Unassembled WGS sequence"/>
</dbReference>
<keyword evidence="2" id="KW-1185">Reference proteome</keyword>
<dbReference type="EMBL" id="JAHQIW010004800">
    <property type="protein sequence ID" value="KAJ1363782.1"/>
    <property type="molecule type" value="Genomic_DNA"/>
</dbReference>
<dbReference type="GO" id="GO:0034472">
    <property type="term" value="P:snRNA 3'-end processing"/>
    <property type="evidence" value="ECO:0007669"/>
    <property type="project" value="InterPro"/>
</dbReference>
<dbReference type="GO" id="GO:0005694">
    <property type="term" value="C:chromosome"/>
    <property type="evidence" value="ECO:0007669"/>
    <property type="project" value="UniProtKB-SubCell"/>
</dbReference>
<proteinExistence type="predicted"/>
<name>A0AAD5MSF9_PARTN</name>
<comment type="caution">
    <text evidence="1">The sequence shown here is derived from an EMBL/GenBank/DDBJ whole genome shotgun (WGS) entry which is preliminary data.</text>
</comment>
<organism evidence="1 2">
    <name type="scientific">Parelaphostrongylus tenuis</name>
    <name type="common">Meningeal worm</name>
    <dbReference type="NCBI Taxonomy" id="148309"/>
    <lineage>
        <taxon>Eukaryota</taxon>
        <taxon>Metazoa</taxon>
        <taxon>Ecdysozoa</taxon>
        <taxon>Nematoda</taxon>
        <taxon>Chromadorea</taxon>
        <taxon>Rhabditida</taxon>
        <taxon>Rhabditina</taxon>
        <taxon>Rhabditomorpha</taxon>
        <taxon>Strongyloidea</taxon>
        <taxon>Metastrongylidae</taxon>
        <taxon>Parelaphostrongylus</taxon>
    </lineage>
</organism>
<dbReference type="PANTHER" id="PTHR13350:SF1">
    <property type="entry name" value="INTEGRATOR COMPLEX SUBUNIT 8"/>
    <property type="match status" value="1"/>
</dbReference>
<protein>
    <submittedName>
        <fullName evidence="1">Uncharacterized protein</fullName>
    </submittedName>
</protein>
<dbReference type="GO" id="GO:0032039">
    <property type="term" value="C:integrator complex"/>
    <property type="evidence" value="ECO:0007669"/>
    <property type="project" value="TreeGrafter"/>
</dbReference>
<reference evidence="1" key="1">
    <citation type="submission" date="2021-06" db="EMBL/GenBank/DDBJ databases">
        <title>Parelaphostrongylus tenuis whole genome reference sequence.</title>
        <authorList>
            <person name="Garwood T.J."/>
            <person name="Larsen P.A."/>
            <person name="Fountain-Jones N.M."/>
            <person name="Garbe J.R."/>
            <person name="Macchietto M.G."/>
            <person name="Kania S.A."/>
            <person name="Gerhold R.W."/>
            <person name="Richards J.E."/>
            <person name="Wolf T.M."/>
        </authorList>
    </citation>
    <scope>NUCLEOTIDE SEQUENCE</scope>
    <source>
        <strain evidence="1">MNPRO001-30</strain>
        <tissue evidence="1">Meninges</tissue>
    </source>
</reference>
<evidence type="ECO:0000313" key="1">
    <source>
        <dbReference type="EMBL" id="KAJ1363782.1"/>
    </source>
</evidence>
<sequence length="160" mass="18422">MDTIQNLNEYWGPPEENWIDYFVNARKLSELLSVPGNKEAVGRLCLQFAEQAAGTQKDGELQISKGSCNEDIQFTHRKAACLFLCAMACFAYIDWDLDYLIDKFNEILSVRILVENFLALCRSRDSSCNVKFADWLCARWTLSVDRRYRIPPPPAKQNCQ</sequence>